<evidence type="ECO:0000256" key="1">
    <source>
        <dbReference type="ARBA" id="ARBA00007867"/>
    </source>
</evidence>
<dbReference type="InterPro" id="IPR030373">
    <property type="entry name" value="PABS_CS"/>
</dbReference>
<dbReference type="Gene3D" id="3.30.160.110">
    <property type="entry name" value="Siroheme synthase, domain 2"/>
    <property type="match status" value="1"/>
</dbReference>
<protein>
    <recommendedName>
        <fullName evidence="10">Spermine synthase</fullName>
        <ecNumber evidence="9">2.5.1.22</ecNumber>
    </recommendedName>
    <alternativeName>
        <fullName evidence="11">Spermidine aminopropyltransferase</fullName>
    </alternativeName>
</protein>
<evidence type="ECO:0000256" key="8">
    <source>
        <dbReference type="ARBA" id="ARBA00063314"/>
    </source>
</evidence>
<dbReference type="FunCoup" id="G1KT04">
    <property type="interactions" value="229"/>
</dbReference>
<dbReference type="Pfam" id="PF17284">
    <property type="entry name" value="Spermine_synt_N"/>
    <property type="match status" value="1"/>
</dbReference>
<evidence type="ECO:0000259" key="15">
    <source>
        <dbReference type="PROSITE" id="PS51006"/>
    </source>
</evidence>
<dbReference type="InterPro" id="IPR029063">
    <property type="entry name" value="SAM-dependent_MTases_sf"/>
</dbReference>
<evidence type="ECO:0000256" key="12">
    <source>
        <dbReference type="PROSITE-ProRule" id="PRU00354"/>
    </source>
</evidence>
<dbReference type="InterPro" id="IPR037163">
    <property type="entry name" value="Spermidine_synt_N_sf"/>
</dbReference>
<dbReference type="HOGENOM" id="CLU_048650_1_0_1"/>
<proteinExistence type="inferred from homology"/>
<evidence type="ECO:0000256" key="13">
    <source>
        <dbReference type="SAM" id="MobiDB-lite"/>
    </source>
</evidence>
<dbReference type="Gene3D" id="3.40.50.150">
    <property type="entry name" value="Vaccinia Virus protein VP39"/>
    <property type="match status" value="1"/>
</dbReference>
<dbReference type="Gene3D" id="2.30.140.10">
    <property type="entry name" value="Spermidine synthase, tetramerisation domain"/>
    <property type="match status" value="1"/>
</dbReference>
<dbReference type="InterPro" id="IPR015576">
    <property type="entry name" value="Spermine_synthase_animal"/>
</dbReference>
<dbReference type="FunFam" id="3.30.160.110:FF:000002">
    <property type="entry name" value="spermine synthase"/>
    <property type="match status" value="1"/>
</dbReference>
<evidence type="ECO:0000256" key="11">
    <source>
        <dbReference type="ARBA" id="ARBA00082182"/>
    </source>
</evidence>
<dbReference type="FunFam" id="3.40.50.150:FF:000059">
    <property type="entry name" value="spermine synthase"/>
    <property type="match status" value="1"/>
</dbReference>
<organism evidence="16 17">
    <name type="scientific">Anolis carolinensis</name>
    <name type="common">Green anole</name>
    <name type="synonym">American chameleon</name>
    <dbReference type="NCBI Taxonomy" id="28377"/>
    <lineage>
        <taxon>Eukaryota</taxon>
        <taxon>Metazoa</taxon>
        <taxon>Chordata</taxon>
        <taxon>Craniata</taxon>
        <taxon>Vertebrata</taxon>
        <taxon>Euteleostomi</taxon>
        <taxon>Lepidosauria</taxon>
        <taxon>Squamata</taxon>
        <taxon>Bifurcata</taxon>
        <taxon>Unidentata</taxon>
        <taxon>Episquamata</taxon>
        <taxon>Toxicofera</taxon>
        <taxon>Iguania</taxon>
        <taxon>Dactyloidae</taxon>
        <taxon>Anolis</taxon>
    </lineage>
</organism>
<keyword evidence="14" id="KW-0732">Signal</keyword>
<comment type="similarity">
    <text evidence="1">Belongs to the spermidine/spermine synthase family.</text>
</comment>
<dbReference type="GO" id="GO:0006597">
    <property type="term" value="P:spermine biosynthetic process"/>
    <property type="evidence" value="ECO:0000318"/>
    <property type="project" value="GO_Central"/>
</dbReference>
<evidence type="ECO:0000256" key="10">
    <source>
        <dbReference type="ARBA" id="ARBA00074757"/>
    </source>
</evidence>
<name>G1KT04_ANOCA</name>
<comment type="pathway">
    <text evidence="7">Amine and polyamine biosynthesis; spermine biosynthesis; spermine from spermidine: step 1/1.</text>
</comment>
<comment type="catalytic activity">
    <reaction evidence="6">
        <text>S-adenosyl 3-(methylsulfanyl)propylamine + spermidine = spermine + S-methyl-5'-thioadenosine + H(+)</text>
        <dbReference type="Rhea" id="RHEA:19973"/>
        <dbReference type="ChEBI" id="CHEBI:15378"/>
        <dbReference type="ChEBI" id="CHEBI:17509"/>
        <dbReference type="ChEBI" id="CHEBI:45725"/>
        <dbReference type="ChEBI" id="CHEBI:57443"/>
        <dbReference type="ChEBI" id="CHEBI:57834"/>
        <dbReference type="EC" id="2.5.1.22"/>
    </reaction>
    <physiologicalReaction direction="left-to-right" evidence="6">
        <dbReference type="Rhea" id="RHEA:19974"/>
    </physiologicalReaction>
</comment>
<evidence type="ECO:0000256" key="14">
    <source>
        <dbReference type="SAM" id="SignalP"/>
    </source>
</evidence>
<evidence type="ECO:0000256" key="4">
    <source>
        <dbReference type="ARBA" id="ARBA00022990"/>
    </source>
</evidence>
<dbReference type="PANTHER" id="PTHR46315:SF1">
    <property type="entry name" value="SPERMINE SYNTHASE"/>
    <property type="match status" value="1"/>
</dbReference>
<feature type="active site" description="Proton acceptor" evidence="12">
    <location>
        <position position="391"/>
    </location>
</feature>
<reference evidence="16" key="3">
    <citation type="submission" date="2025-09" db="UniProtKB">
        <authorList>
            <consortium name="Ensembl"/>
        </authorList>
    </citation>
    <scope>IDENTIFICATION</scope>
</reference>
<reference evidence="16 17" key="1">
    <citation type="submission" date="2009-12" db="EMBL/GenBank/DDBJ databases">
        <title>The Genome Sequence of Anolis carolinensis (Green Anole Lizard).</title>
        <authorList>
            <consortium name="The Genome Sequencing Platform"/>
            <person name="Di Palma F."/>
            <person name="Alfoldi J."/>
            <person name="Heiman D."/>
            <person name="Young S."/>
            <person name="Grabherr M."/>
            <person name="Johnson J."/>
            <person name="Lander E.S."/>
            <person name="Lindblad-Toh K."/>
        </authorList>
    </citation>
    <scope>NUCLEOTIDE SEQUENCE [LARGE SCALE GENOMIC DNA]</scope>
    <source>
        <strain evidence="16 17">JBL SC #1</strain>
    </source>
</reference>
<dbReference type="Bgee" id="ENSACAG00000016737">
    <property type="expression patterns" value="Expressed in forelimb bud and 13 other cell types or tissues"/>
</dbReference>
<dbReference type="InterPro" id="IPR035246">
    <property type="entry name" value="Spermidine_synt_N"/>
</dbReference>
<dbReference type="CDD" id="cd02440">
    <property type="entry name" value="AdoMet_MTases"/>
    <property type="match status" value="1"/>
</dbReference>
<keyword evidence="4" id="KW-0007">Acetylation</keyword>
<dbReference type="FunFam" id="2.30.140.10:FF:000005">
    <property type="entry name" value="Spermine synthase"/>
    <property type="match status" value="1"/>
</dbReference>
<feature type="domain" description="PABS" evidence="15">
    <location>
        <begin position="237"/>
        <end position="477"/>
    </location>
</feature>
<accession>G1KT04</accession>
<dbReference type="InParanoid" id="G1KT04"/>
<dbReference type="InterPro" id="IPR030374">
    <property type="entry name" value="PABS"/>
</dbReference>
<feature type="compositionally biased region" description="Pro residues" evidence="13">
    <location>
        <begin position="47"/>
        <end position="56"/>
    </location>
</feature>
<dbReference type="EC" id="2.5.1.22" evidence="9"/>
<feature type="chain" id="PRO_5032324331" description="Spermine synthase" evidence="14">
    <location>
        <begin position="49"/>
        <end position="482"/>
    </location>
</feature>
<dbReference type="InterPro" id="IPR040900">
    <property type="entry name" value="SpmSyn_N"/>
</dbReference>
<sequence>MVKAWLSKTKHRSACWQLPRGHWGQGAKVHCWLALLSWLLLPLPGGSPTPRQPRAPPRVRNTHPHPPTRARTHTQPTQREEQQQHRGEEALWRRRQQHSQRSHGRSSRHGTGLRRTMAAARHSTLDLTLAATADCNAIFKGLQSIFQKQGMTETIHNWEDHGYLATYVNKNGSFANLRIYPHGLVLVDIQTYNDLNGGEDAGQLLNKVEERMKELFHRNIKRVKGLPAIVRGDTIDRYWPTADGRLVEYDIDEVVYDEESPYQNIKILHSKQFGNILILSGDVNLAESDLAYTQAIMGSGKEDYADKEVLILGGGDGGILYEIVKLKPKMVTMVEIDQMVIDGCRKFMRKTCGDVLDNLKGECYQVLIEDCIPVLKRYAKEERMFDYVINDLTAVPISTSPEEDSTWEFLRMILDLSMKVLKPDGKYFTQGNCVNLTEALTLYEEQLGRLSCPVEFSKEVVCVPSYMELWVFYTIWKKRSEV</sequence>
<dbReference type="eggNOG" id="KOG1562">
    <property type="taxonomic scope" value="Eukaryota"/>
</dbReference>
<dbReference type="Pfam" id="PF01564">
    <property type="entry name" value="Spermine_synth"/>
    <property type="match status" value="1"/>
</dbReference>
<reference evidence="16" key="2">
    <citation type="submission" date="2025-08" db="UniProtKB">
        <authorList>
            <consortium name="Ensembl"/>
        </authorList>
    </citation>
    <scope>IDENTIFICATION</scope>
</reference>
<keyword evidence="5 12" id="KW-0620">Polyamine biosynthesis</keyword>
<keyword evidence="17" id="KW-1185">Reference proteome</keyword>
<evidence type="ECO:0000256" key="6">
    <source>
        <dbReference type="ARBA" id="ARBA00051838"/>
    </source>
</evidence>
<feature type="region of interest" description="Disordered" evidence="13">
    <location>
        <begin position="47"/>
        <end position="117"/>
    </location>
</feature>
<dbReference type="PROSITE" id="PS01330">
    <property type="entry name" value="PABS_1"/>
    <property type="match status" value="1"/>
</dbReference>
<comment type="subunit">
    <text evidence="8">Homodimer. Dimerization is mediated through the N-terminal domain and seems to be required for activity as deletion of the N-terminal domain causes complete loss of activity.</text>
</comment>
<keyword evidence="2" id="KW-0597">Phosphoprotein</keyword>
<dbReference type="Proteomes" id="UP000001646">
    <property type="component" value="Chromosome 3"/>
</dbReference>
<dbReference type="GO" id="GO:0016768">
    <property type="term" value="F:spermine synthase activity"/>
    <property type="evidence" value="ECO:0000318"/>
    <property type="project" value="GO_Central"/>
</dbReference>
<feature type="compositionally biased region" description="Basic residues" evidence="13">
    <location>
        <begin position="93"/>
        <end position="112"/>
    </location>
</feature>
<dbReference type="GeneTree" id="ENSGT00870000136506"/>
<dbReference type="PROSITE" id="PS51006">
    <property type="entry name" value="PABS_2"/>
    <property type="match status" value="1"/>
</dbReference>
<evidence type="ECO:0000256" key="3">
    <source>
        <dbReference type="ARBA" id="ARBA00022679"/>
    </source>
</evidence>
<dbReference type="STRING" id="28377.ENSACAP00000016457"/>
<evidence type="ECO:0000256" key="2">
    <source>
        <dbReference type="ARBA" id="ARBA00022553"/>
    </source>
</evidence>
<dbReference type="Ensembl" id="ENSACAT00000016782.4">
    <property type="protein sequence ID" value="ENSACAP00000016457.3"/>
    <property type="gene ID" value="ENSACAG00000016737.4"/>
</dbReference>
<dbReference type="AlphaFoldDB" id="G1KT04"/>
<keyword evidence="3 12" id="KW-0808">Transferase</keyword>
<dbReference type="PANTHER" id="PTHR46315">
    <property type="entry name" value="SPERMINE SYNTHASE"/>
    <property type="match status" value="1"/>
</dbReference>
<feature type="compositionally biased region" description="Basic residues" evidence="13">
    <location>
        <begin position="60"/>
        <end position="72"/>
    </location>
</feature>
<dbReference type="SUPFAM" id="SSF53335">
    <property type="entry name" value="S-adenosyl-L-methionine-dependent methyltransferases"/>
    <property type="match status" value="1"/>
</dbReference>
<dbReference type="Pfam" id="PF17950">
    <property type="entry name" value="SpmSyn_N"/>
    <property type="match status" value="1"/>
</dbReference>
<feature type="signal peptide" evidence="14">
    <location>
        <begin position="1"/>
        <end position="48"/>
    </location>
</feature>
<evidence type="ECO:0000313" key="16">
    <source>
        <dbReference type="Ensembl" id="ENSACAP00000016457.3"/>
    </source>
</evidence>
<evidence type="ECO:0000256" key="5">
    <source>
        <dbReference type="ARBA" id="ARBA00023115"/>
    </source>
</evidence>
<evidence type="ECO:0000256" key="9">
    <source>
        <dbReference type="ARBA" id="ARBA00066441"/>
    </source>
</evidence>
<feature type="compositionally biased region" description="Basic and acidic residues" evidence="13">
    <location>
        <begin position="78"/>
        <end position="92"/>
    </location>
</feature>
<evidence type="ECO:0000313" key="17">
    <source>
        <dbReference type="Proteomes" id="UP000001646"/>
    </source>
</evidence>
<evidence type="ECO:0000256" key="7">
    <source>
        <dbReference type="ARBA" id="ARBA00060581"/>
    </source>
</evidence>